<reference evidence="2" key="1">
    <citation type="submission" date="2019-11" db="EMBL/GenBank/DDBJ databases">
        <title>Isolation and characterization of two novel species in the genus Thiomicrorhabdus.</title>
        <authorList>
            <person name="Mochizuki J."/>
            <person name="Kojima H."/>
            <person name="Fukui M."/>
        </authorList>
    </citation>
    <scope>NUCLEOTIDE SEQUENCE [LARGE SCALE GENOMIC DNA]</scope>
    <source>
        <strain evidence="2">AkT22</strain>
    </source>
</reference>
<dbReference type="SUPFAM" id="SSF55729">
    <property type="entry name" value="Acyl-CoA N-acyltransferases (Nat)"/>
    <property type="match status" value="1"/>
</dbReference>
<dbReference type="InterPro" id="IPR016181">
    <property type="entry name" value="Acyl_CoA_acyltransferase"/>
</dbReference>
<sequence length="384" mass="43873">MPTNALNATAHTDEKPCSAQSFVNTLSKLSIHQGSENIGIRNVDTQVQLVQIGNQLVPATLNSAEYQNSYVCSPYTAYISYAKDELGLLNNPLLESLLSGGIILAGLALKLAKLNQTLSLNNWLVSTNLLPSWTAQDIQEATQRLTQQRPQHSLSIRSLNLKHHSTLIELLKSQGWLLLPARQVYLFDNHDRQWWQRNHTKKDQALLRKVEAGKLPLHWLKPHELLDSDFKSLEICFNQLFIEKHSPYNPQFSAEFLREMHHQGLIEFHSFRDENGRIIATIGLFTQQNTITTPIVGYDTDLPKELGLYRLLMAVLLRLTYERQQPMNLSSGAGSFKRARGGEPVLEYTAFYTQHLPWGRRFIHQGFAKLLNKFAPKMFEKHQI</sequence>
<protein>
    <submittedName>
        <fullName evidence="1">Uncharacterized protein</fullName>
    </submittedName>
</protein>
<evidence type="ECO:0000313" key="2">
    <source>
        <dbReference type="Proteomes" id="UP000501466"/>
    </source>
</evidence>
<dbReference type="Proteomes" id="UP000501466">
    <property type="component" value="Chromosome"/>
</dbReference>
<proteinExistence type="predicted"/>
<gene>
    <name evidence="1" type="ORF">THMIRHAT_21250</name>
</gene>
<name>A0A6F8PQI6_9GAMM</name>
<organism evidence="1 2">
    <name type="scientific">Thiosulfativibrio zosterae</name>
    <dbReference type="NCBI Taxonomy" id="2675053"/>
    <lineage>
        <taxon>Bacteria</taxon>
        <taxon>Pseudomonadati</taxon>
        <taxon>Pseudomonadota</taxon>
        <taxon>Gammaproteobacteria</taxon>
        <taxon>Thiotrichales</taxon>
        <taxon>Piscirickettsiaceae</taxon>
        <taxon>Thiosulfativibrio</taxon>
    </lineage>
</organism>
<evidence type="ECO:0000313" key="1">
    <source>
        <dbReference type="EMBL" id="BBP44379.1"/>
    </source>
</evidence>
<keyword evidence="2" id="KW-1185">Reference proteome</keyword>
<dbReference type="KEGG" id="tzo:THMIRHAT_21250"/>
<dbReference type="RefSeq" id="WP_173292101.1">
    <property type="nucleotide sequence ID" value="NZ_AP021888.1"/>
</dbReference>
<accession>A0A6F8PQI6</accession>
<dbReference type="AlphaFoldDB" id="A0A6F8PQI6"/>
<dbReference type="EMBL" id="AP021888">
    <property type="protein sequence ID" value="BBP44379.1"/>
    <property type="molecule type" value="Genomic_DNA"/>
</dbReference>